<dbReference type="RefSeq" id="WP_009945634.1">
    <property type="nucleotide sequence ID" value="NZ_BAAAGS010000005.1"/>
</dbReference>
<protein>
    <submittedName>
        <fullName evidence="2">Uncharacterized protein</fullName>
    </submittedName>
</protein>
<reference evidence="2 3" key="1">
    <citation type="journal article" date="2019" name="Int. J. Syst. Evol. Microbiol.">
        <title>The Global Catalogue of Microorganisms (GCM) 10K type strain sequencing project: providing services to taxonomists for standard genome sequencing and annotation.</title>
        <authorList>
            <consortium name="The Broad Institute Genomics Platform"/>
            <consortium name="The Broad Institute Genome Sequencing Center for Infectious Disease"/>
            <person name="Wu L."/>
            <person name="Ma J."/>
        </authorList>
    </citation>
    <scope>NUCLEOTIDE SEQUENCE [LARGE SCALE GENOMIC DNA]</scope>
    <source>
        <strain evidence="2 3">JCM 10303</strain>
    </source>
</reference>
<keyword evidence="1" id="KW-0812">Transmembrane</keyword>
<dbReference type="Proteomes" id="UP001500729">
    <property type="component" value="Unassembled WGS sequence"/>
</dbReference>
<accession>A0ABN1C8M9</accession>
<keyword evidence="3" id="KW-1185">Reference proteome</keyword>
<name>A0ABN1C8M9_SACER</name>
<feature type="transmembrane region" description="Helical" evidence="1">
    <location>
        <begin position="51"/>
        <end position="72"/>
    </location>
</feature>
<keyword evidence="1" id="KW-1133">Transmembrane helix</keyword>
<evidence type="ECO:0000313" key="3">
    <source>
        <dbReference type="Proteomes" id="UP001500729"/>
    </source>
</evidence>
<comment type="caution">
    <text evidence="2">The sequence shown here is derived from an EMBL/GenBank/DDBJ whole genome shotgun (WGS) entry which is preliminary data.</text>
</comment>
<gene>
    <name evidence="2" type="ORF">GCM10009533_10820</name>
</gene>
<keyword evidence="1" id="KW-0472">Membrane</keyword>
<dbReference type="EMBL" id="BAAAGS010000005">
    <property type="protein sequence ID" value="GAA0513766.1"/>
    <property type="molecule type" value="Genomic_DNA"/>
</dbReference>
<feature type="transmembrane region" description="Helical" evidence="1">
    <location>
        <begin position="20"/>
        <end position="39"/>
    </location>
</feature>
<evidence type="ECO:0000313" key="2">
    <source>
        <dbReference type="EMBL" id="GAA0513766.1"/>
    </source>
</evidence>
<evidence type="ECO:0000256" key="1">
    <source>
        <dbReference type="SAM" id="Phobius"/>
    </source>
</evidence>
<proteinExistence type="predicted"/>
<organism evidence="2 3">
    <name type="scientific">Saccharopolyspora erythraea</name>
    <name type="common">Streptomyces erythraeus</name>
    <dbReference type="NCBI Taxonomy" id="1836"/>
    <lineage>
        <taxon>Bacteria</taxon>
        <taxon>Bacillati</taxon>
        <taxon>Actinomycetota</taxon>
        <taxon>Actinomycetes</taxon>
        <taxon>Pseudonocardiales</taxon>
        <taxon>Pseudonocardiaceae</taxon>
        <taxon>Saccharopolyspora</taxon>
    </lineage>
</organism>
<sequence length="118" mass="13060">MRRRASREERVARRIFADHYNSLSISSFVASVPAVPAPFGLGHLLGLPDLVVYIIAIAIAFALVATPARYALPLWLTAKWWRTASAILAHGKMANEHVLRKSAPWVFIVGFFFDALAS</sequence>